<keyword evidence="1" id="KW-0560">Oxidoreductase</keyword>
<comment type="caution">
    <text evidence="3">The sequence shown here is derived from an EMBL/GenBank/DDBJ whole genome shotgun (WGS) entry which is preliminary data.</text>
</comment>
<dbReference type="Pfam" id="PF08028">
    <property type="entry name" value="Acyl-CoA_dh_2"/>
    <property type="match status" value="1"/>
</dbReference>
<dbReference type="InterPro" id="IPR013107">
    <property type="entry name" value="Acyl-CoA_DH_C"/>
</dbReference>
<sequence>MRSAEAYVRATFDKLFAAASGGSIPEDLSLDGRLCTSNIIATGAQISQTAFASSATTGLRNGSRIQRCYRDLQAANAHFFTNEQSFVDAGRYLAGIPGSAPGL</sequence>
<accession>A0A4R5QIE6</accession>
<dbReference type="Gene3D" id="1.20.140.10">
    <property type="entry name" value="Butyryl-CoA Dehydrogenase, subunit A, domain 3"/>
    <property type="match status" value="1"/>
</dbReference>
<protein>
    <recommendedName>
        <fullName evidence="2">Acyl-CoA dehydrogenase C-terminal domain-containing protein</fullName>
    </recommendedName>
</protein>
<dbReference type="AlphaFoldDB" id="A0A4R5QIE6"/>
<gene>
    <name evidence="3" type="ORF">E2C06_10310</name>
</gene>
<feature type="domain" description="Acyl-CoA dehydrogenase C-terminal" evidence="2">
    <location>
        <begin position="2"/>
        <end position="82"/>
    </location>
</feature>
<keyword evidence="4" id="KW-1185">Reference proteome</keyword>
<dbReference type="OrthoDB" id="7316074at2"/>
<organism evidence="3 4">
    <name type="scientific">Dankookia rubra</name>
    <dbReference type="NCBI Taxonomy" id="1442381"/>
    <lineage>
        <taxon>Bacteria</taxon>
        <taxon>Pseudomonadati</taxon>
        <taxon>Pseudomonadota</taxon>
        <taxon>Alphaproteobacteria</taxon>
        <taxon>Acetobacterales</taxon>
        <taxon>Roseomonadaceae</taxon>
        <taxon>Dankookia</taxon>
    </lineage>
</organism>
<evidence type="ECO:0000313" key="3">
    <source>
        <dbReference type="EMBL" id="TDH62783.1"/>
    </source>
</evidence>
<dbReference type="GO" id="GO:0016491">
    <property type="term" value="F:oxidoreductase activity"/>
    <property type="evidence" value="ECO:0007669"/>
    <property type="project" value="UniProtKB-KW"/>
</dbReference>
<reference evidence="3 4" key="1">
    <citation type="journal article" date="2016" name="J. Microbiol.">
        <title>Dankookia rubra gen. nov., sp. nov., an alphaproteobacterium isolated from sediment of a shallow stream.</title>
        <authorList>
            <person name="Kim W.H."/>
            <person name="Kim D.H."/>
            <person name="Kang K."/>
            <person name="Ahn T.Y."/>
        </authorList>
    </citation>
    <scope>NUCLEOTIDE SEQUENCE [LARGE SCALE GENOMIC DNA]</scope>
    <source>
        <strain evidence="3 4">JCM30602</strain>
    </source>
</reference>
<evidence type="ECO:0000259" key="2">
    <source>
        <dbReference type="Pfam" id="PF08028"/>
    </source>
</evidence>
<dbReference type="EMBL" id="SMSJ01000009">
    <property type="protein sequence ID" value="TDH62783.1"/>
    <property type="molecule type" value="Genomic_DNA"/>
</dbReference>
<evidence type="ECO:0000256" key="1">
    <source>
        <dbReference type="ARBA" id="ARBA00023002"/>
    </source>
</evidence>
<evidence type="ECO:0000313" key="4">
    <source>
        <dbReference type="Proteomes" id="UP000295096"/>
    </source>
</evidence>
<dbReference type="Proteomes" id="UP000295096">
    <property type="component" value="Unassembled WGS sequence"/>
</dbReference>
<name>A0A4R5QIE6_9PROT</name>
<dbReference type="RefSeq" id="WP_133288517.1">
    <property type="nucleotide sequence ID" value="NZ_SMSJ01000009.1"/>
</dbReference>
<proteinExistence type="predicted"/>